<feature type="transmembrane region" description="Helical" evidence="2">
    <location>
        <begin position="73"/>
        <end position="106"/>
    </location>
</feature>
<accession>A0A4Y4C4G1</accession>
<evidence type="ECO:0000313" key="3">
    <source>
        <dbReference type="EMBL" id="GEC86017.1"/>
    </source>
</evidence>
<name>A0A4Y4C4G1_9CORY</name>
<dbReference type="AlphaFoldDB" id="A0A4Y4C4G1"/>
<keyword evidence="2" id="KW-0812">Transmembrane</keyword>
<proteinExistence type="predicted"/>
<comment type="caution">
    <text evidence="3">The sequence shown here is derived from an EMBL/GenBank/DDBJ whole genome shotgun (WGS) entry which is preliminary data.</text>
</comment>
<evidence type="ECO:0000313" key="4">
    <source>
        <dbReference type="Proteomes" id="UP000319986"/>
    </source>
</evidence>
<organism evidence="3 4">
    <name type="scientific">Corynebacterium variabile</name>
    <dbReference type="NCBI Taxonomy" id="1727"/>
    <lineage>
        <taxon>Bacteria</taxon>
        <taxon>Bacillati</taxon>
        <taxon>Actinomycetota</taxon>
        <taxon>Actinomycetes</taxon>
        <taxon>Mycobacteriales</taxon>
        <taxon>Corynebacteriaceae</taxon>
        <taxon>Corynebacterium</taxon>
    </lineage>
</organism>
<dbReference type="Proteomes" id="UP000319986">
    <property type="component" value="Unassembled WGS sequence"/>
</dbReference>
<evidence type="ECO:0000256" key="2">
    <source>
        <dbReference type="SAM" id="Phobius"/>
    </source>
</evidence>
<gene>
    <name evidence="3" type="ORF">CVA01_13310</name>
</gene>
<sequence length="256" mass="27096">MPVLFEHARATAQVADPGGFLRDGADTGRFDHACPDSPDDPAVTDALRSTGRVPIAGVYALGLSLPQWSLVGVAGGLALLAVICLFAGAPVVALVFVVFAVFLGGLTAFSAGRRREGLLALDAAWRQGWVRFAPARVGAAWLDREVRHGPAMGPRDDRGRNQDVRHWYRAGVEVFPTDGTDPFTVTTSPFQVLADRDGNPRGLHTAPGPLDVSEPEYSNGWTLVRYVAGAPEESATVTTGLTETQILAALEAAGVR</sequence>
<dbReference type="GeneID" id="82887475"/>
<keyword evidence="2" id="KW-0472">Membrane</keyword>
<dbReference type="RefSeq" id="WP_141329527.1">
    <property type="nucleotide sequence ID" value="NZ_BJNT01000009.1"/>
</dbReference>
<reference evidence="3 4" key="1">
    <citation type="submission" date="2019-06" db="EMBL/GenBank/DDBJ databases">
        <title>Whole genome shotgun sequence of Corynebacterium variabile NBRC 15286.</title>
        <authorList>
            <person name="Hosoyama A."/>
            <person name="Uohara A."/>
            <person name="Ohji S."/>
            <person name="Ichikawa N."/>
        </authorList>
    </citation>
    <scope>NUCLEOTIDE SEQUENCE [LARGE SCALE GENOMIC DNA]</scope>
    <source>
        <strain evidence="3 4">NBRC 15286</strain>
    </source>
</reference>
<dbReference type="EMBL" id="BJNT01000009">
    <property type="protein sequence ID" value="GEC86017.1"/>
    <property type="molecule type" value="Genomic_DNA"/>
</dbReference>
<protein>
    <submittedName>
        <fullName evidence="3">Uncharacterized protein</fullName>
    </submittedName>
</protein>
<evidence type="ECO:0000256" key="1">
    <source>
        <dbReference type="SAM" id="MobiDB-lite"/>
    </source>
</evidence>
<keyword evidence="2" id="KW-1133">Transmembrane helix</keyword>
<feature type="region of interest" description="Disordered" evidence="1">
    <location>
        <begin position="195"/>
        <end position="214"/>
    </location>
</feature>